<proteinExistence type="predicted"/>
<sequence>MRICMHQTCWTLYITQTPKYFRDLDKFDPLRFKVNSPARAFNL</sequence>
<accession>A0A2C9U3W7</accession>
<dbReference type="AlphaFoldDB" id="A0A2C9U3W7"/>
<organism evidence="1">
    <name type="scientific">Manihot esculenta</name>
    <name type="common">Cassava</name>
    <name type="synonym">Jatropha manihot</name>
    <dbReference type="NCBI Taxonomy" id="3983"/>
    <lineage>
        <taxon>Eukaryota</taxon>
        <taxon>Viridiplantae</taxon>
        <taxon>Streptophyta</taxon>
        <taxon>Embryophyta</taxon>
        <taxon>Tracheophyta</taxon>
        <taxon>Spermatophyta</taxon>
        <taxon>Magnoliopsida</taxon>
        <taxon>eudicotyledons</taxon>
        <taxon>Gunneridae</taxon>
        <taxon>Pentapetalae</taxon>
        <taxon>rosids</taxon>
        <taxon>fabids</taxon>
        <taxon>Malpighiales</taxon>
        <taxon>Euphorbiaceae</taxon>
        <taxon>Crotonoideae</taxon>
        <taxon>Manihoteae</taxon>
        <taxon>Manihot</taxon>
    </lineage>
</organism>
<reference evidence="1" key="1">
    <citation type="submission" date="2016-02" db="EMBL/GenBank/DDBJ databases">
        <title>WGS assembly of Manihot esculenta.</title>
        <authorList>
            <person name="Bredeson J.V."/>
            <person name="Prochnik S.E."/>
            <person name="Lyons J.B."/>
            <person name="Schmutz J."/>
            <person name="Grimwood J."/>
            <person name="Vrebalov J."/>
            <person name="Bart R.S."/>
            <person name="Amuge T."/>
            <person name="Ferguson M.E."/>
            <person name="Green R."/>
            <person name="Putnam N."/>
            <person name="Stites J."/>
            <person name="Rounsley S."/>
            <person name="Rokhsar D.S."/>
        </authorList>
    </citation>
    <scope>NUCLEOTIDE SEQUENCE [LARGE SCALE GENOMIC DNA]</scope>
    <source>
        <tissue evidence="1">Leaf</tissue>
    </source>
</reference>
<evidence type="ECO:0000313" key="1">
    <source>
        <dbReference type="EMBL" id="OAY23774.1"/>
    </source>
</evidence>
<name>A0A2C9U3W7_MANES</name>
<dbReference type="EMBL" id="CM004404">
    <property type="protein sequence ID" value="OAY23774.1"/>
    <property type="molecule type" value="Genomic_DNA"/>
</dbReference>
<protein>
    <submittedName>
        <fullName evidence="1">Uncharacterized protein</fullName>
    </submittedName>
</protein>
<gene>
    <name evidence="1" type="ORF">MANES_18G106100</name>
</gene>